<dbReference type="EMBL" id="NHTK01004464">
    <property type="protein sequence ID" value="PPQ86520.1"/>
    <property type="molecule type" value="Genomic_DNA"/>
</dbReference>
<dbReference type="InParanoid" id="A0A409X705"/>
<dbReference type="Proteomes" id="UP000284842">
    <property type="component" value="Unassembled WGS sequence"/>
</dbReference>
<feature type="transmembrane region" description="Helical" evidence="2">
    <location>
        <begin position="12"/>
        <end position="30"/>
    </location>
</feature>
<feature type="region of interest" description="Disordered" evidence="1">
    <location>
        <begin position="106"/>
        <end position="154"/>
    </location>
</feature>
<evidence type="ECO:0000256" key="2">
    <source>
        <dbReference type="SAM" id="Phobius"/>
    </source>
</evidence>
<accession>A0A409X705</accession>
<comment type="caution">
    <text evidence="3">The sequence shown here is derived from an EMBL/GenBank/DDBJ whole genome shotgun (WGS) entry which is preliminary data.</text>
</comment>
<keyword evidence="4" id="KW-1185">Reference proteome</keyword>
<evidence type="ECO:0000313" key="3">
    <source>
        <dbReference type="EMBL" id="PPQ86520.1"/>
    </source>
</evidence>
<protein>
    <submittedName>
        <fullName evidence="3">Uncharacterized protein</fullName>
    </submittedName>
</protein>
<reference evidence="3 4" key="1">
    <citation type="journal article" date="2018" name="Evol. Lett.">
        <title>Horizontal gene cluster transfer increased hallucinogenic mushroom diversity.</title>
        <authorList>
            <person name="Reynolds H.T."/>
            <person name="Vijayakumar V."/>
            <person name="Gluck-Thaler E."/>
            <person name="Korotkin H.B."/>
            <person name="Matheny P.B."/>
            <person name="Slot J.C."/>
        </authorList>
    </citation>
    <scope>NUCLEOTIDE SEQUENCE [LARGE SCALE GENOMIC DNA]</scope>
    <source>
        <strain evidence="3 4">2629</strain>
    </source>
</reference>
<keyword evidence="2" id="KW-0472">Membrane</keyword>
<name>A0A409X705_9AGAR</name>
<gene>
    <name evidence="3" type="ORF">CVT24_007252</name>
</gene>
<evidence type="ECO:0000256" key="1">
    <source>
        <dbReference type="SAM" id="MobiDB-lite"/>
    </source>
</evidence>
<keyword evidence="2" id="KW-1133">Transmembrane helix</keyword>
<proteinExistence type="predicted"/>
<evidence type="ECO:0000313" key="4">
    <source>
        <dbReference type="Proteomes" id="UP000284842"/>
    </source>
</evidence>
<organism evidence="3 4">
    <name type="scientific">Panaeolus cyanescens</name>
    <dbReference type="NCBI Taxonomy" id="181874"/>
    <lineage>
        <taxon>Eukaryota</taxon>
        <taxon>Fungi</taxon>
        <taxon>Dikarya</taxon>
        <taxon>Basidiomycota</taxon>
        <taxon>Agaricomycotina</taxon>
        <taxon>Agaricomycetes</taxon>
        <taxon>Agaricomycetidae</taxon>
        <taxon>Agaricales</taxon>
        <taxon>Agaricineae</taxon>
        <taxon>Galeropsidaceae</taxon>
        <taxon>Panaeolus</taxon>
    </lineage>
</organism>
<keyword evidence="2" id="KW-0812">Transmembrane</keyword>
<sequence>MLTFLSHSANTSFHLLITALLSFLLSFSTIEKMGPELDFVLKSLAIVYRPLVLLRIEEAIRSRLTTRNRGRPDIENAGEDDNKGVVEIGIEDGDAGDAIGISAGNESARQQDSLVGGVDRDESRVAGPVGEADERDGGERPVRGMEGGGERANAMDERIGFVADVTECLEHLANLGHEDGPD</sequence>
<dbReference type="AlphaFoldDB" id="A0A409X705"/>